<feature type="compositionally biased region" description="Low complexity" evidence="1">
    <location>
        <begin position="138"/>
        <end position="149"/>
    </location>
</feature>
<feature type="transmembrane region" description="Helical" evidence="2">
    <location>
        <begin position="12"/>
        <end position="31"/>
    </location>
</feature>
<feature type="region of interest" description="Disordered" evidence="1">
    <location>
        <begin position="163"/>
        <end position="219"/>
    </location>
</feature>
<evidence type="ECO:0000313" key="4">
    <source>
        <dbReference type="Proteomes" id="UP001158576"/>
    </source>
</evidence>
<feature type="compositionally biased region" description="Polar residues" evidence="1">
    <location>
        <begin position="198"/>
        <end position="207"/>
    </location>
</feature>
<evidence type="ECO:0000313" key="3">
    <source>
        <dbReference type="EMBL" id="CAG5101547.1"/>
    </source>
</evidence>
<keyword evidence="2" id="KW-0472">Membrane</keyword>
<feature type="compositionally biased region" description="Low complexity" evidence="1">
    <location>
        <begin position="98"/>
        <end position="116"/>
    </location>
</feature>
<evidence type="ECO:0000256" key="1">
    <source>
        <dbReference type="SAM" id="MobiDB-lite"/>
    </source>
</evidence>
<sequence length="219" mass="24134">MIEESSDGEVLVIITLSLLALILTGIAAFFLQKKFKFLRFFARTASANEGSNVELDDINNSAGASDHHESGENISSTNATYGSSTTNGSEASRRSHLRTPSISSSRSLPSLNSQTSTNLVEETVNIERSAGESRPPRRSSTPFSLSNYRRLSPSLSLPALAVTKEEEEDTPADNTAVAQEQEHQFADLGSPERRAIQTPRQQQMTVRRSNRQRKRPSFY</sequence>
<protein>
    <submittedName>
        <fullName evidence="3">Oidioi.mRNA.OKI2018_I69.YSR.g17197.t1.cds</fullName>
    </submittedName>
</protein>
<proteinExistence type="predicted"/>
<reference evidence="3 4" key="1">
    <citation type="submission" date="2021-04" db="EMBL/GenBank/DDBJ databases">
        <authorList>
            <person name="Bliznina A."/>
        </authorList>
    </citation>
    <scope>NUCLEOTIDE SEQUENCE [LARGE SCALE GENOMIC DNA]</scope>
</reference>
<evidence type="ECO:0000256" key="2">
    <source>
        <dbReference type="SAM" id="Phobius"/>
    </source>
</evidence>
<feature type="compositionally biased region" description="Polar residues" evidence="1">
    <location>
        <begin position="72"/>
        <end position="90"/>
    </location>
</feature>
<keyword evidence="2" id="KW-1133">Transmembrane helix</keyword>
<accession>A0ABN7SNK0</accession>
<feature type="compositionally biased region" description="Basic residues" evidence="1">
    <location>
        <begin position="208"/>
        <end position="219"/>
    </location>
</feature>
<keyword evidence="4" id="KW-1185">Reference proteome</keyword>
<gene>
    <name evidence="3" type="ORF">OKIOD_LOCUS8755</name>
</gene>
<organism evidence="3 4">
    <name type="scientific">Oikopleura dioica</name>
    <name type="common">Tunicate</name>
    <dbReference type="NCBI Taxonomy" id="34765"/>
    <lineage>
        <taxon>Eukaryota</taxon>
        <taxon>Metazoa</taxon>
        <taxon>Chordata</taxon>
        <taxon>Tunicata</taxon>
        <taxon>Appendicularia</taxon>
        <taxon>Copelata</taxon>
        <taxon>Oikopleuridae</taxon>
        <taxon>Oikopleura</taxon>
    </lineage>
</organism>
<dbReference type="Proteomes" id="UP001158576">
    <property type="component" value="Chromosome YSR"/>
</dbReference>
<keyword evidence="2" id="KW-0812">Transmembrane</keyword>
<dbReference type="EMBL" id="OU015570">
    <property type="protein sequence ID" value="CAG5101547.1"/>
    <property type="molecule type" value="Genomic_DNA"/>
</dbReference>
<feature type="region of interest" description="Disordered" evidence="1">
    <location>
        <begin position="53"/>
        <end position="149"/>
    </location>
</feature>
<name>A0ABN7SNK0_OIKDI</name>
<feature type="compositionally biased region" description="Basic and acidic residues" evidence="1">
    <location>
        <begin position="180"/>
        <end position="195"/>
    </location>
</feature>